<dbReference type="InterPro" id="IPR013130">
    <property type="entry name" value="Fe3_Rdtase_TM_dom"/>
</dbReference>
<evidence type="ECO:0000256" key="8">
    <source>
        <dbReference type="ARBA" id="ARBA00022989"/>
    </source>
</evidence>
<dbReference type="InterPro" id="IPR039261">
    <property type="entry name" value="FNR_nucleotide-bd"/>
</dbReference>
<evidence type="ECO:0000256" key="13">
    <source>
        <dbReference type="SAM" id="MobiDB-lite"/>
    </source>
</evidence>
<keyword evidence="3" id="KW-0285">Flavoprotein</keyword>
<evidence type="ECO:0000256" key="7">
    <source>
        <dbReference type="ARBA" id="ARBA00022827"/>
    </source>
</evidence>
<keyword evidence="8 14" id="KW-1133">Transmembrane helix</keyword>
<feature type="domain" description="FAD-binding FR-type" evidence="15">
    <location>
        <begin position="261"/>
        <end position="361"/>
    </location>
</feature>
<keyword evidence="7" id="KW-0274">FAD</keyword>
<organism evidence="16 17">
    <name type="scientific">Oryzihumus leptocrescens</name>
    <dbReference type="NCBI Taxonomy" id="297536"/>
    <lineage>
        <taxon>Bacteria</taxon>
        <taxon>Bacillati</taxon>
        <taxon>Actinomycetota</taxon>
        <taxon>Actinomycetes</taxon>
        <taxon>Micrococcales</taxon>
        <taxon>Intrasporangiaceae</taxon>
        <taxon>Oryzihumus</taxon>
    </lineage>
</organism>
<evidence type="ECO:0000256" key="9">
    <source>
        <dbReference type="ARBA" id="ARBA00023002"/>
    </source>
</evidence>
<protein>
    <submittedName>
        <fullName evidence="16">Putative ferric reductase</fullName>
    </submittedName>
</protein>
<evidence type="ECO:0000256" key="3">
    <source>
        <dbReference type="ARBA" id="ARBA00022630"/>
    </source>
</evidence>
<dbReference type="Gene3D" id="2.40.30.10">
    <property type="entry name" value="Translation factors"/>
    <property type="match status" value="1"/>
</dbReference>
<evidence type="ECO:0000256" key="2">
    <source>
        <dbReference type="ARBA" id="ARBA00004141"/>
    </source>
</evidence>
<feature type="transmembrane region" description="Helical" evidence="14">
    <location>
        <begin position="56"/>
        <end position="74"/>
    </location>
</feature>
<dbReference type="InterPro" id="IPR017938">
    <property type="entry name" value="Riboflavin_synthase-like_b-brl"/>
</dbReference>
<keyword evidence="10" id="KW-0408">Iron</keyword>
<dbReference type="OrthoDB" id="9801223at2"/>
<dbReference type="GO" id="GO:0051537">
    <property type="term" value="F:2 iron, 2 sulfur cluster binding"/>
    <property type="evidence" value="ECO:0007669"/>
    <property type="project" value="UniProtKB-KW"/>
</dbReference>
<keyword evidence="12 14" id="KW-0472">Membrane</keyword>
<evidence type="ECO:0000256" key="12">
    <source>
        <dbReference type="ARBA" id="ARBA00023136"/>
    </source>
</evidence>
<dbReference type="SUPFAM" id="SSF63380">
    <property type="entry name" value="Riboflavin synthase domain-like"/>
    <property type="match status" value="1"/>
</dbReference>
<reference evidence="16 17" key="1">
    <citation type="submission" date="2019-06" db="EMBL/GenBank/DDBJ databases">
        <title>Sequencing the genomes of 1000 actinobacteria strains.</title>
        <authorList>
            <person name="Klenk H.-P."/>
        </authorList>
    </citation>
    <scope>NUCLEOTIDE SEQUENCE [LARGE SCALE GENOMIC DNA]</scope>
    <source>
        <strain evidence="16 17">DSM 18082</strain>
    </source>
</reference>
<evidence type="ECO:0000313" key="17">
    <source>
        <dbReference type="Proteomes" id="UP000319514"/>
    </source>
</evidence>
<dbReference type="EMBL" id="VFOQ01000001">
    <property type="protein sequence ID" value="TQL61093.1"/>
    <property type="molecule type" value="Genomic_DNA"/>
</dbReference>
<evidence type="ECO:0000256" key="5">
    <source>
        <dbReference type="ARBA" id="ARBA00022714"/>
    </source>
</evidence>
<proteinExistence type="predicted"/>
<dbReference type="AlphaFoldDB" id="A0A542ZL66"/>
<dbReference type="PANTHER" id="PTHR47354:SF8">
    <property type="entry name" value="1,2-PHENYLACETYL-COA EPOXIDASE, SUBUNIT E"/>
    <property type="match status" value="1"/>
</dbReference>
<comment type="subcellular location">
    <subcellularLocation>
        <location evidence="2">Membrane</location>
        <topology evidence="2">Multi-pass membrane protein</topology>
    </subcellularLocation>
</comment>
<accession>A0A542ZL66</accession>
<dbReference type="GO" id="GO:0016020">
    <property type="term" value="C:membrane"/>
    <property type="evidence" value="ECO:0007669"/>
    <property type="project" value="UniProtKB-SubCell"/>
</dbReference>
<keyword evidence="11" id="KW-0411">Iron-sulfur</keyword>
<dbReference type="Pfam" id="PF01794">
    <property type="entry name" value="Ferric_reduct"/>
    <property type="match status" value="1"/>
</dbReference>
<dbReference type="InterPro" id="IPR001433">
    <property type="entry name" value="OxRdtase_FAD/NAD-bd"/>
</dbReference>
<dbReference type="SUPFAM" id="SSF52343">
    <property type="entry name" value="Ferredoxin reductase-like, C-terminal NADP-linked domain"/>
    <property type="match status" value="1"/>
</dbReference>
<evidence type="ECO:0000256" key="14">
    <source>
        <dbReference type="SAM" id="Phobius"/>
    </source>
</evidence>
<evidence type="ECO:0000256" key="1">
    <source>
        <dbReference type="ARBA" id="ARBA00001974"/>
    </source>
</evidence>
<evidence type="ECO:0000259" key="15">
    <source>
        <dbReference type="PROSITE" id="PS51384"/>
    </source>
</evidence>
<feature type="transmembrane region" description="Helical" evidence="14">
    <location>
        <begin position="206"/>
        <end position="224"/>
    </location>
</feature>
<evidence type="ECO:0000256" key="4">
    <source>
        <dbReference type="ARBA" id="ARBA00022692"/>
    </source>
</evidence>
<dbReference type="InterPro" id="IPR017927">
    <property type="entry name" value="FAD-bd_FR_type"/>
</dbReference>
<keyword evidence="9" id="KW-0560">Oxidoreductase</keyword>
<dbReference type="PANTHER" id="PTHR47354">
    <property type="entry name" value="NADH OXIDOREDUCTASE HCR"/>
    <property type="match status" value="1"/>
</dbReference>
<dbReference type="Pfam" id="PF00175">
    <property type="entry name" value="NAD_binding_1"/>
    <property type="match status" value="1"/>
</dbReference>
<dbReference type="PROSITE" id="PS51384">
    <property type="entry name" value="FAD_FR"/>
    <property type="match status" value="1"/>
</dbReference>
<feature type="transmembrane region" description="Helical" evidence="14">
    <location>
        <begin position="94"/>
        <end position="111"/>
    </location>
</feature>
<gene>
    <name evidence="16" type="ORF">FB474_2498</name>
</gene>
<feature type="region of interest" description="Disordered" evidence="13">
    <location>
        <begin position="1"/>
        <end position="48"/>
    </location>
</feature>
<comment type="cofactor">
    <cofactor evidence="1">
        <name>FAD</name>
        <dbReference type="ChEBI" id="CHEBI:57692"/>
    </cofactor>
</comment>
<feature type="transmembrane region" description="Helical" evidence="14">
    <location>
        <begin position="131"/>
        <end position="153"/>
    </location>
</feature>
<evidence type="ECO:0000256" key="10">
    <source>
        <dbReference type="ARBA" id="ARBA00023004"/>
    </source>
</evidence>
<feature type="compositionally biased region" description="Polar residues" evidence="13">
    <location>
        <begin position="19"/>
        <end position="28"/>
    </location>
</feature>
<dbReference type="GO" id="GO:0050660">
    <property type="term" value="F:flavin adenine dinucleotide binding"/>
    <property type="evidence" value="ECO:0007669"/>
    <property type="project" value="TreeGrafter"/>
</dbReference>
<dbReference type="GO" id="GO:0016491">
    <property type="term" value="F:oxidoreductase activity"/>
    <property type="evidence" value="ECO:0007669"/>
    <property type="project" value="UniProtKB-KW"/>
</dbReference>
<sequence>MLVRLAHSKRPASAPNLDHVSTTPQVIEQQRPAGSRVDRAPTVPPAPQTPRWWRDAAGALTWLSLLFVVALWVAGGGLQDLGAVGTGLTSLGRVTGLVASDLLLIQVLLMARIPAVERSYGQDELARRHRLVGFTSFNLMLAHIVLITLGYAATSPAGLWGTIVDFVVNYPGMLLAVAGTVALVAVVVTSVKAARARLRYESWHLIHLYAYLGAGLALPHQLWTGKEFLTSPVSTVFWWGLYAAAAGSVLLYRVGLPVYRSWRHRLVVTDVRAESPSVTTVVIGGRDLDRLGARAGQFFQWRFLDGPGASRAHPYSLSAAPDGTSLRITAAHLGDGSAALARVKPGTRVLVEGPYGRLHAGVRTRRKVLLMASGIGVTPMRALLEELDQRPGDVTLIYRCRHDDTAILRQELVELASAKGARLFLVPGRRRQGVESWLPESAGDLDDVSALRQLVPDVSDHDVYLCGSAGWMTAAGRAAQAAGVPPRHVHLERFSY</sequence>
<dbReference type="GO" id="GO:0046872">
    <property type="term" value="F:metal ion binding"/>
    <property type="evidence" value="ECO:0007669"/>
    <property type="project" value="UniProtKB-KW"/>
</dbReference>
<keyword evidence="6" id="KW-0479">Metal-binding</keyword>
<dbReference type="InterPro" id="IPR050415">
    <property type="entry name" value="MRET"/>
</dbReference>
<comment type="caution">
    <text evidence="16">The sequence shown here is derived from an EMBL/GenBank/DDBJ whole genome shotgun (WGS) entry which is preliminary data.</text>
</comment>
<dbReference type="Proteomes" id="UP000319514">
    <property type="component" value="Unassembled WGS sequence"/>
</dbReference>
<name>A0A542ZL66_9MICO</name>
<feature type="compositionally biased region" description="Basic residues" evidence="13">
    <location>
        <begin position="1"/>
        <end position="10"/>
    </location>
</feature>
<feature type="transmembrane region" description="Helical" evidence="14">
    <location>
        <begin position="236"/>
        <end position="256"/>
    </location>
</feature>
<feature type="transmembrane region" description="Helical" evidence="14">
    <location>
        <begin position="173"/>
        <end position="194"/>
    </location>
</feature>
<dbReference type="Gene3D" id="3.40.50.80">
    <property type="entry name" value="Nucleotide-binding domain of ferredoxin-NADP reductase (FNR) module"/>
    <property type="match status" value="1"/>
</dbReference>
<keyword evidence="17" id="KW-1185">Reference proteome</keyword>
<dbReference type="CDD" id="cd06198">
    <property type="entry name" value="FNR_like_3"/>
    <property type="match status" value="1"/>
</dbReference>
<evidence type="ECO:0000313" key="16">
    <source>
        <dbReference type="EMBL" id="TQL61093.1"/>
    </source>
</evidence>
<keyword evidence="5" id="KW-0001">2Fe-2S</keyword>
<keyword evidence="4 14" id="KW-0812">Transmembrane</keyword>
<evidence type="ECO:0000256" key="11">
    <source>
        <dbReference type="ARBA" id="ARBA00023014"/>
    </source>
</evidence>
<evidence type="ECO:0000256" key="6">
    <source>
        <dbReference type="ARBA" id="ARBA00022723"/>
    </source>
</evidence>